<name>A0A3G9IM12_9BACL</name>
<dbReference type="Proteomes" id="UP000275368">
    <property type="component" value="Chromosome"/>
</dbReference>
<dbReference type="RefSeq" id="WP_164522688.1">
    <property type="nucleotide sequence ID" value="NZ_AP019308.1"/>
</dbReference>
<keyword evidence="2" id="KW-1185">Reference proteome</keyword>
<evidence type="ECO:0000313" key="2">
    <source>
        <dbReference type="Proteomes" id="UP000275368"/>
    </source>
</evidence>
<dbReference type="AlphaFoldDB" id="A0A3G9IM12"/>
<accession>A0A3G9IM12</accession>
<dbReference type="KEGG" id="pbk:Back11_12250"/>
<protein>
    <submittedName>
        <fullName evidence="1">Uncharacterized protein</fullName>
    </submittedName>
</protein>
<reference evidence="1 2" key="1">
    <citation type="submission" date="2018-11" db="EMBL/GenBank/DDBJ databases">
        <title>Complete genome sequence of Paenibacillus baekrokdamisoli strain KCTC 33723.</title>
        <authorList>
            <person name="Kang S.W."/>
            <person name="Lee K.C."/>
            <person name="Kim K.K."/>
            <person name="Kim J.S."/>
            <person name="Kim D.S."/>
            <person name="Ko S.H."/>
            <person name="Yang S.H."/>
            <person name="Lee J.S."/>
        </authorList>
    </citation>
    <scope>NUCLEOTIDE SEQUENCE [LARGE SCALE GENOMIC DNA]</scope>
    <source>
        <strain evidence="1 2">KCTC 33723</strain>
    </source>
</reference>
<proteinExistence type="predicted"/>
<evidence type="ECO:0000313" key="1">
    <source>
        <dbReference type="EMBL" id="BBH19880.1"/>
    </source>
</evidence>
<organism evidence="1 2">
    <name type="scientific">Paenibacillus baekrokdamisoli</name>
    <dbReference type="NCBI Taxonomy" id="1712516"/>
    <lineage>
        <taxon>Bacteria</taxon>
        <taxon>Bacillati</taxon>
        <taxon>Bacillota</taxon>
        <taxon>Bacilli</taxon>
        <taxon>Bacillales</taxon>
        <taxon>Paenibacillaceae</taxon>
        <taxon>Paenibacillus</taxon>
    </lineage>
</organism>
<gene>
    <name evidence="1" type="ORF">Back11_12250</name>
</gene>
<sequence>MSGIGTKNSKGGFLVINYINEANELAAVVLNVTLLITAKKVAGKINQTADIRIVNL</sequence>
<dbReference type="EMBL" id="AP019308">
    <property type="protein sequence ID" value="BBH19880.1"/>
    <property type="molecule type" value="Genomic_DNA"/>
</dbReference>